<evidence type="ECO:0000313" key="5">
    <source>
        <dbReference type="Proteomes" id="UP000198748"/>
    </source>
</evidence>
<dbReference type="GO" id="GO:0008270">
    <property type="term" value="F:zinc ion binding"/>
    <property type="evidence" value="ECO:0007669"/>
    <property type="project" value="UniProtKB-KW"/>
</dbReference>
<evidence type="ECO:0000256" key="2">
    <source>
        <dbReference type="SAM" id="MobiDB-lite"/>
    </source>
</evidence>
<sequence>MQYNREQILQLAPDDVSAKAGRQLATPGKWVTMACNDLAIWGECQGSGKNPYQTAIDLTNIAFKCNCPSRKFPCKHGLALFLLYSEDQGKFTANPELPAYVAEWLSKRQARETTKETKEEKPVDETARAKRVESREKKVNGGIEEVRAWLSDVIRPGIAHVPQQAYQFHNNITARMVDAQAGGLASQLRQISEINFFNEGWQKQLLKRLSGIYMITEGYRNRDTLPAGSARDIATLIGWTIPKEEVLQTEAITDQWIVLSVTMSEESNVTTERIWLYGLGTSRFALLLNFYAGNQPYQTMLVPGIQIDADIVYYPASVPMRALIREQRPVTSRSAQINIPDSFLTIYNNIADTLGKNPFAEQIPFMIEGVKATFANERWFLTDQEGLSVPLSNPEDECWNMLAFSGGRRFSAFGICEQGQFDLHFISAARQGVFLKS</sequence>
<keyword evidence="1" id="KW-0862">Zinc</keyword>
<evidence type="ECO:0000313" key="4">
    <source>
        <dbReference type="EMBL" id="SDD60640.1"/>
    </source>
</evidence>
<dbReference type="Pfam" id="PF04434">
    <property type="entry name" value="SWIM"/>
    <property type="match status" value="1"/>
</dbReference>
<keyword evidence="1" id="KW-0479">Metal-binding</keyword>
<gene>
    <name evidence="4" type="ORF">SAMN04487996_101428</name>
</gene>
<protein>
    <submittedName>
        <fullName evidence="4">SWIM zinc finger</fullName>
    </submittedName>
</protein>
<dbReference type="OrthoDB" id="9816340at2"/>
<proteinExistence type="predicted"/>
<dbReference type="PROSITE" id="PS50966">
    <property type="entry name" value="ZF_SWIM"/>
    <property type="match status" value="1"/>
</dbReference>
<dbReference type="Proteomes" id="UP000198748">
    <property type="component" value="Unassembled WGS sequence"/>
</dbReference>
<dbReference type="InterPro" id="IPR007527">
    <property type="entry name" value="Znf_SWIM"/>
</dbReference>
<evidence type="ECO:0000259" key="3">
    <source>
        <dbReference type="PROSITE" id="PS50966"/>
    </source>
</evidence>
<organism evidence="4 5">
    <name type="scientific">Dyadobacter soli</name>
    <dbReference type="NCBI Taxonomy" id="659014"/>
    <lineage>
        <taxon>Bacteria</taxon>
        <taxon>Pseudomonadati</taxon>
        <taxon>Bacteroidota</taxon>
        <taxon>Cytophagia</taxon>
        <taxon>Cytophagales</taxon>
        <taxon>Spirosomataceae</taxon>
        <taxon>Dyadobacter</taxon>
    </lineage>
</organism>
<dbReference type="AlphaFoldDB" id="A0A1G6W3Z1"/>
<reference evidence="5" key="1">
    <citation type="submission" date="2016-10" db="EMBL/GenBank/DDBJ databases">
        <authorList>
            <person name="Varghese N."/>
            <person name="Submissions S."/>
        </authorList>
    </citation>
    <scope>NUCLEOTIDE SEQUENCE [LARGE SCALE GENOMIC DNA]</scope>
    <source>
        <strain evidence="5">DSM 25329</strain>
    </source>
</reference>
<dbReference type="STRING" id="659014.SAMN04487996_101428"/>
<dbReference type="EMBL" id="FNAN01000001">
    <property type="protein sequence ID" value="SDD60640.1"/>
    <property type="molecule type" value="Genomic_DNA"/>
</dbReference>
<feature type="domain" description="SWIM-type" evidence="3">
    <location>
        <begin position="52"/>
        <end position="85"/>
    </location>
</feature>
<name>A0A1G6W3Z1_9BACT</name>
<feature type="region of interest" description="Disordered" evidence="2">
    <location>
        <begin position="110"/>
        <end position="129"/>
    </location>
</feature>
<evidence type="ECO:0000256" key="1">
    <source>
        <dbReference type="PROSITE-ProRule" id="PRU00325"/>
    </source>
</evidence>
<dbReference type="RefSeq" id="WP_090146210.1">
    <property type="nucleotide sequence ID" value="NZ_FNAN01000001.1"/>
</dbReference>
<keyword evidence="5" id="KW-1185">Reference proteome</keyword>
<accession>A0A1G6W3Z1</accession>
<keyword evidence="1" id="KW-0863">Zinc-finger</keyword>